<feature type="region of interest" description="Disordered" evidence="7">
    <location>
        <begin position="1"/>
        <end position="32"/>
    </location>
</feature>
<organism evidence="10 11">
    <name type="scientific">Ophiocordyceps sinensis</name>
    <dbReference type="NCBI Taxonomy" id="72228"/>
    <lineage>
        <taxon>Eukaryota</taxon>
        <taxon>Fungi</taxon>
        <taxon>Dikarya</taxon>
        <taxon>Ascomycota</taxon>
        <taxon>Pezizomycotina</taxon>
        <taxon>Sordariomycetes</taxon>
        <taxon>Hypocreomycetidae</taxon>
        <taxon>Hypocreales</taxon>
        <taxon>Ophiocordycipitaceae</taxon>
        <taxon>Ophiocordyceps</taxon>
    </lineage>
</organism>
<feature type="domain" description="Amino acid permease/ SLC12A" evidence="9">
    <location>
        <begin position="61"/>
        <end position="528"/>
    </location>
</feature>
<feature type="transmembrane region" description="Helical" evidence="8">
    <location>
        <begin position="62"/>
        <end position="83"/>
    </location>
</feature>
<keyword evidence="3 8" id="KW-0812">Transmembrane</keyword>
<keyword evidence="2" id="KW-0813">Transport</keyword>
<keyword evidence="4" id="KW-0029">Amino-acid transport</keyword>
<keyword evidence="11" id="KW-1185">Reference proteome</keyword>
<feature type="transmembrane region" description="Helical" evidence="8">
    <location>
        <begin position="255"/>
        <end position="275"/>
    </location>
</feature>
<dbReference type="AlphaFoldDB" id="A0A8H4PWL7"/>
<evidence type="ECO:0000256" key="4">
    <source>
        <dbReference type="ARBA" id="ARBA00022970"/>
    </source>
</evidence>
<feature type="transmembrane region" description="Helical" evidence="8">
    <location>
        <begin position="505"/>
        <end position="525"/>
    </location>
</feature>
<feature type="transmembrane region" description="Helical" evidence="8">
    <location>
        <begin position="396"/>
        <end position="416"/>
    </location>
</feature>
<sequence length="585" mass="63094">MASSGISVSDSSVLRSPIKSHGADPEKGSDSFRQTAAENETIQGLETSPETALHRGLKARHISMIAIGGALGTGLLIGTGKALAQAGPASLFIGFTLVGALVFATMASLGEMAAWLPLSAGFTGYASRYCHPSVGFALGYTYLMKYLIITPNQLVAGSLVIQFWIPREKVNPGVFVAIFLVIILSINYFGGIRFFGEFEFWLSSFKVVVIVGLILFSLIIAAGGGPNGDAPGFRYWSDPGAFAPLYATGALGKFIGFWSVMVFSTYAFLGIELVAVTSAEAQNPRRSIPKAIKLTFYRILIFYVLSVFLIGLCVPYNSPELAFANKSNTSASASPFVVAAKLAGVQILPHIINSSLLLFILSASNTDLYICSRTLYGLASARAAPAIFRRTNSHGVPVPALLTCSAMACLAFMVVSDDSKKVFSYFVNLTTVFGILSWVSLLVTYIFFLKGRRAQNIPDSAMPYVAPQGLIGTYVALAFCILVTLTKNFDVFIKHDGMEFDYKSFITGYIGLPIYLILLFGHKYFTKSRGIKPHDVDFYSGKDIVDNEEKAFLEMQIAEREPLFVRGGSGVCPPPPGSDNASENP</sequence>
<feature type="compositionally biased region" description="Basic and acidic residues" evidence="7">
    <location>
        <begin position="21"/>
        <end position="30"/>
    </location>
</feature>
<dbReference type="PANTHER" id="PTHR43341">
    <property type="entry name" value="AMINO ACID PERMEASE"/>
    <property type="match status" value="1"/>
</dbReference>
<feature type="transmembrane region" description="Helical" evidence="8">
    <location>
        <begin position="338"/>
        <end position="363"/>
    </location>
</feature>
<evidence type="ECO:0000256" key="7">
    <source>
        <dbReference type="SAM" id="MobiDB-lite"/>
    </source>
</evidence>
<comment type="subcellular location">
    <subcellularLocation>
        <location evidence="1">Membrane</location>
        <topology evidence="1">Multi-pass membrane protein</topology>
    </subcellularLocation>
</comment>
<dbReference type="PIRSF" id="PIRSF006060">
    <property type="entry name" value="AA_transporter"/>
    <property type="match status" value="1"/>
</dbReference>
<dbReference type="InterPro" id="IPR004841">
    <property type="entry name" value="AA-permease/SLC12A_dom"/>
</dbReference>
<evidence type="ECO:0000256" key="5">
    <source>
        <dbReference type="ARBA" id="ARBA00022989"/>
    </source>
</evidence>
<feature type="transmembrane region" description="Helical" evidence="8">
    <location>
        <begin position="422"/>
        <end position="449"/>
    </location>
</feature>
<evidence type="ECO:0000256" key="6">
    <source>
        <dbReference type="ARBA" id="ARBA00023136"/>
    </source>
</evidence>
<dbReference type="GO" id="GO:0015171">
    <property type="term" value="F:amino acid transmembrane transporter activity"/>
    <property type="evidence" value="ECO:0007669"/>
    <property type="project" value="TreeGrafter"/>
</dbReference>
<evidence type="ECO:0000256" key="1">
    <source>
        <dbReference type="ARBA" id="ARBA00004141"/>
    </source>
</evidence>
<dbReference type="Proteomes" id="UP000557566">
    <property type="component" value="Unassembled WGS sequence"/>
</dbReference>
<comment type="caution">
    <text evidence="10">The sequence shown here is derived from an EMBL/GenBank/DDBJ whole genome shotgun (WGS) entry which is preliminary data.</text>
</comment>
<dbReference type="GO" id="GO:0016020">
    <property type="term" value="C:membrane"/>
    <property type="evidence" value="ECO:0007669"/>
    <property type="project" value="UniProtKB-SubCell"/>
</dbReference>
<accession>A0A8H4PWL7</accession>
<feature type="transmembrane region" description="Helical" evidence="8">
    <location>
        <begin position="171"/>
        <end position="195"/>
    </location>
</feature>
<dbReference type="InterPro" id="IPR004840">
    <property type="entry name" value="Amino_acid_permease_CS"/>
</dbReference>
<keyword evidence="5 8" id="KW-1133">Transmembrane helix</keyword>
<feature type="transmembrane region" description="Helical" evidence="8">
    <location>
        <begin position="207"/>
        <end position="225"/>
    </location>
</feature>
<proteinExistence type="predicted"/>
<feature type="transmembrane region" description="Helical" evidence="8">
    <location>
        <begin position="89"/>
        <end position="109"/>
    </location>
</feature>
<name>A0A8H4PWL7_9HYPO</name>
<evidence type="ECO:0000256" key="8">
    <source>
        <dbReference type="SAM" id="Phobius"/>
    </source>
</evidence>
<dbReference type="EMBL" id="JAAVMX010000002">
    <property type="protein sequence ID" value="KAF4511825.1"/>
    <property type="molecule type" value="Genomic_DNA"/>
</dbReference>
<reference evidence="10 11" key="1">
    <citation type="journal article" date="2020" name="Genome Biol. Evol.">
        <title>A new high-quality draft genome assembly of the Chinese cordyceps Ophiocordyceps sinensis.</title>
        <authorList>
            <person name="Shu R."/>
            <person name="Zhang J."/>
            <person name="Meng Q."/>
            <person name="Zhang H."/>
            <person name="Zhou G."/>
            <person name="Li M."/>
            <person name="Wu P."/>
            <person name="Zhao Y."/>
            <person name="Chen C."/>
            <person name="Qin Q."/>
        </authorList>
    </citation>
    <scope>NUCLEOTIDE SEQUENCE [LARGE SCALE GENOMIC DNA]</scope>
    <source>
        <strain evidence="10 11">IOZ07</strain>
    </source>
</reference>
<evidence type="ECO:0000313" key="11">
    <source>
        <dbReference type="Proteomes" id="UP000557566"/>
    </source>
</evidence>
<dbReference type="FunFam" id="1.20.1740.10:FF:000006">
    <property type="entry name" value="General amino acid permease"/>
    <property type="match status" value="1"/>
</dbReference>
<evidence type="ECO:0000313" key="10">
    <source>
        <dbReference type="EMBL" id="KAF4511825.1"/>
    </source>
</evidence>
<feature type="transmembrane region" description="Helical" evidence="8">
    <location>
        <begin position="296"/>
        <end position="318"/>
    </location>
</feature>
<dbReference type="OrthoDB" id="3900342at2759"/>
<dbReference type="PROSITE" id="PS00218">
    <property type="entry name" value="AMINO_ACID_PERMEASE_1"/>
    <property type="match status" value="1"/>
</dbReference>
<dbReference type="InterPro" id="IPR050524">
    <property type="entry name" value="APC_YAT"/>
</dbReference>
<protein>
    <recommendedName>
        <fullName evidence="9">Amino acid permease/ SLC12A domain-containing protein</fullName>
    </recommendedName>
</protein>
<dbReference type="PANTHER" id="PTHR43341:SF9">
    <property type="entry name" value="DICARBOXYLIC AMINO ACID PERMEASE"/>
    <property type="match status" value="1"/>
</dbReference>
<feature type="compositionally biased region" description="Low complexity" evidence="7">
    <location>
        <begin position="1"/>
        <end position="16"/>
    </location>
</feature>
<gene>
    <name evidence="10" type="ORF">G6O67_001033</name>
</gene>
<dbReference type="Gene3D" id="1.20.1740.10">
    <property type="entry name" value="Amino acid/polyamine transporter I"/>
    <property type="match status" value="1"/>
</dbReference>
<keyword evidence="6 8" id="KW-0472">Membrane</keyword>
<evidence type="ECO:0000256" key="2">
    <source>
        <dbReference type="ARBA" id="ARBA00022448"/>
    </source>
</evidence>
<evidence type="ECO:0000256" key="3">
    <source>
        <dbReference type="ARBA" id="ARBA00022692"/>
    </source>
</evidence>
<evidence type="ECO:0000259" key="9">
    <source>
        <dbReference type="Pfam" id="PF00324"/>
    </source>
</evidence>
<dbReference type="Pfam" id="PF00324">
    <property type="entry name" value="AA_permease"/>
    <property type="match status" value="1"/>
</dbReference>
<feature type="transmembrane region" description="Helical" evidence="8">
    <location>
        <begin position="461"/>
        <end position="485"/>
    </location>
</feature>